<evidence type="ECO:0000313" key="5">
    <source>
        <dbReference type="Proteomes" id="UP000245695"/>
    </source>
</evidence>
<dbReference type="KEGG" id="rhom:FRIFI_1085"/>
<dbReference type="AlphaFoldDB" id="A0A2P2BQL4"/>
<feature type="chain" id="PRO_5039232743" evidence="3">
    <location>
        <begin position="20"/>
        <end position="383"/>
    </location>
</feature>
<evidence type="ECO:0000256" key="2">
    <source>
        <dbReference type="ARBA" id="ARBA00022737"/>
    </source>
</evidence>
<organism evidence="4 5">
    <name type="scientific">Romboutsia hominis</name>
    <dbReference type="NCBI Taxonomy" id="1507512"/>
    <lineage>
        <taxon>Bacteria</taxon>
        <taxon>Bacillati</taxon>
        <taxon>Bacillota</taxon>
        <taxon>Clostridia</taxon>
        <taxon>Peptostreptococcales</taxon>
        <taxon>Peptostreptococcaceae</taxon>
        <taxon>Romboutsia</taxon>
    </lineage>
</organism>
<name>A0A2P2BQL4_9FIRM</name>
<evidence type="ECO:0000313" key="4">
    <source>
        <dbReference type="EMBL" id="CEI72625.1"/>
    </source>
</evidence>
<feature type="signal peptide" evidence="3">
    <location>
        <begin position="1"/>
        <end position="19"/>
    </location>
</feature>
<protein>
    <submittedName>
        <fullName evidence="4">Cyclically-permuted mutarotase</fullName>
    </submittedName>
</protein>
<proteinExistence type="predicted"/>
<sequence>MRKLTKAMAIAISSTFILGASTMNYTGNAGGNDVDRILWEHGGDLEAQFGQDKNIGTAGLLAGKDGEYIIAGGGANFPDKPVLDGGAKKLYPDVYVLKEEDGRLKQVSHEKLNYEIGYGSSITDKEGVYYIGGSSNEKEADNVTLFTVNKKGKLKEKHIGDLPFTLSDGIAVKKDRYIYVGLGKQNGTPSNKMYRFDIKKGETKELAPMPGEATRNQAVAQILGDDIYVFSGGDKVAYTDGYKYNIKNNKWEKVSDIKINDNKISLLGASSVKLNEEEMLVIGGFNKEIYDDAVYNLDNLKGEELQAFRQKYFGADPQEFNWNENILIYNAEEDSWKTVGEIPFNAPCGAGLILNGNKIYSINGEVKPGVRTERTFVGTIINE</sequence>
<accession>A0A2P2BQL4</accession>
<keyword evidence="1" id="KW-0880">Kelch repeat</keyword>
<reference evidence="4 5" key="1">
    <citation type="submission" date="2014-09" db="EMBL/GenBank/DDBJ databases">
        <authorList>
            <person name="Hornung B.V."/>
        </authorList>
    </citation>
    <scope>NUCLEOTIDE SEQUENCE [LARGE SCALE GENOMIC DNA]</scope>
    <source>
        <strain evidence="4 5">FRIFI</strain>
    </source>
</reference>
<dbReference type="InterPro" id="IPR056734">
    <property type="entry name" value="NANM"/>
</dbReference>
<keyword evidence="5" id="KW-1185">Reference proteome</keyword>
<dbReference type="PANTHER" id="PTHR46228">
    <property type="entry name" value="KELCH DOMAIN-CONTAINING PROTEIN"/>
    <property type="match status" value="1"/>
</dbReference>
<keyword evidence="3" id="KW-0732">Signal</keyword>
<dbReference type="Pfam" id="PF24996">
    <property type="entry name" value="NANM"/>
    <property type="match status" value="1"/>
</dbReference>
<dbReference type="NCBIfam" id="TIGR03548">
    <property type="entry name" value="mutarot_permut"/>
    <property type="match status" value="1"/>
</dbReference>
<dbReference type="Proteomes" id="UP000245695">
    <property type="component" value="Chromosome 1"/>
</dbReference>
<dbReference type="PANTHER" id="PTHR46228:SF2">
    <property type="entry name" value="KELCH REPEAT PROTEIN (AFU_ORTHOLOGUE AFUA_4G14350)"/>
    <property type="match status" value="1"/>
</dbReference>
<dbReference type="InterPro" id="IPR019937">
    <property type="entry name" value="Cycl-permuted_mutarotase"/>
</dbReference>
<evidence type="ECO:0000256" key="3">
    <source>
        <dbReference type="SAM" id="SignalP"/>
    </source>
</evidence>
<dbReference type="RefSeq" id="WP_176579606.1">
    <property type="nucleotide sequence ID" value="NZ_JAKNTL010000007.1"/>
</dbReference>
<evidence type="ECO:0000256" key="1">
    <source>
        <dbReference type="ARBA" id="ARBA00022441"/>
    </source>
</evidence>
<dbReference type="Gene3D" id="2.120.10.80">
    <property type="entry name" value="Kelch-type beta propeller"/>
    <property type="match status" value="1"/>
</dbReference>
<dbReference type="InterPro" id="IPR015915">
    <property type="entry name" value="Kelch-typ_b-propeller"/>
</dbReference>
<keyword evidence="2" id="KW-0677">Repeat</keyword>
<dbReference type="EMBL" id="LN650648">
    <property type="protein sequence ID" value="CEI72625.1"/>
    <property type="molecule type" value="Genomic_DNA"/>
</dbReference>
<dbReference type="SUPFAM" id="SSF117281">
    <property type="entry name" value="Kelch motif"/>
    <property type="match status" value="1"/>
</dbReference>
<gene>
    <name evidence="4" type="ORF">FRIFI_1085</name>
</gene>